<protein>
    <submittedName>
        <fullName evidence="2">Uncharacterized protein</fullName>
    </submittedName>
</protein>
<keyword evidence="3" id="KW-1185">Reference proteome</keyword>
<dbReference type="OrthoDB" id="10584262at2759"/>
<dbReference type="EMBL" id="VIGI01000015">
    <property type="protein sequence ID" value="KAB8291175.1"/>
    <property type="molecule type" value="Genomic_DNA"/>
</dbReference>
<comment type="caution">
    <text evidence="2">The sequence shown here is derived from an EMBL/GenBank/DDBJ whole genome shotgun (WGS) entry which is preliminary data.</text>
</comment>
<feature type="compositionally biased region" description="Basic and acidic residues" evidence="1">
    <location>
        <begin position="27"/>
        <end position="39"/>
    </location>
</feature>
<feature type="region of interest" description="Disordered" evidence="1">
    <location>
        <begin position="1"/>
        <end position="57"/>
    </location>
</feature>
<evidence type="ECO:0000256" key="1">
    <source>
        <dbReference type="SAM" id="MobiDB-lite"/>
    </source>
</evidence>
<dbReference type="AlphaFoldDB" id="A0A5N6JTI6"/>
<organism evidence="2 3">
    <name type="scientific">Monilinia laxa</name>
    <name type="common">Brown rot fungus</name>
    <name type="synonym">Sclerotinia laxa</name>
    <dbReference type="NCBI Taxonomy" id="61186"/>
    <lineage>
        <taxon>Eukaryota</taxon>
        <taxon>Fungi</taxon>
        <taxon>Dikarya</taxon>
        <taxon>Ascomycota</taxon>
        <taxon>Pezizomycotina</taxon>
        <taxon>Leotiomycetes</taxon>
        <taxon>Helotiales</taxon>
        <taxon>Sclerotiniaceae</taxon>
        <taxon>Monilinia</taxon>
    </lineage>
</organism>
<gene>
    <name evidence="2" type="ORF">EYC80_009863</name>
</gene>
<evidence type="ECO:0000313" key="2">
    <source>
        <dbReference type="EMBL" id="KAB8291175.1"/>
    </source>
</evidence>
<sequence length="107" mass="11865">MAPSSKTDSAIENANNQYKHRITQLMENEREKKTEEKLNNKSNSKPGDLADGHSSSSATIIKVTKSLTQLATDEQQMASGSNEWKAASDGFVESSKAIDEEERLFWS</sequence>
<evidence type="ECO:0000313" key="3">
    <source>
        <dbReference type="Proteomes" id="UP000326757"/>
    </source>
</evidence>
<name>A0A5N6JTI6_MONLA</name>
<dbReference type="Proteomes" id="UP000326757">
    <property type="component" value="Unassembled WGS sequence"/>
</dbReference>
<feature type="compositionally biased region" description="Polar residues" evidence="1">
    <location>
        <begin position="1"/>
        <end position="17"/>
    </location>
</feature>
<reference evidence="2 3" key="1">
    <citation type="submission" date="2019-06" db="EMBL/GenBank/DDBJ databases">
        <title>Genome Sequence of the Brown Rot Fungal Pathogen Monilinia laxa.</title>
        <authorList>
            <person name="De Miccolis Angelini R.M."/>
            <person name="Landi L."/>
            <person name="Abate D."/>
            <person name="Pollastro S."/>
            <person name="Romanazzi G."/>
            <person name="Faretra F."/>
        </authorList>
    </citation>
    <scope>NUCLEOTIDE SEQUENCE [LARGE SCALE GENOMIC DNA]</scope>
    <source>
        <strain evidence="2 3">Mlax316</strain>
    </source>
</reference>
<accession>A0A5N6JTI6</accession>
<proteinExistence type="predicted"/>